<proteinExistence type="predicted"/>
<accession>A0A3P1X3Z6</accession>
<dbReference type="InterPro" id="IPR052913">
    <property type="entry name" value="Glycopeptide_resist_protein"/>
</dbReference>
<protein>
    <recommendedName>
        <fullName evidence="3">Peptidoglycan binding domain-containing protein</fullName>
    </recommendedName>
</protein>
<evidence type="ECO:0000313" key="2">
    <source>
        <dbReference type="Proteomes" id="UP000280935"/>
    </source>
</evidence>
<comment type="caution">
    <text evidence="1">The sequence shown here is derived from an EMBL/GenBank/DDBJ whole genome shotgun (WGS) entry which is preliminary data.</text>
</comment>
<dbReference type="AlphaFoldDB" id="A0A3P1X3Z6"/>
<evidence type="ECO:0000313" key="1">
    <source>
        <dbReference type="EMBL" id="RRD51423.1"/>
    </source>
</evidence>
<dbReference type="EMBL" id="RQYT01000001">
    <property type="protein sequence ID" value="RRD51423.1"/>
    <property type="molecule type" value="Genomic_DNA"/>
</dbReference>
<evidence type="ECO:0008006" key="3">
    <source>
        <dbReference type="Google" id="ProtNLM"/>
    </source>
</evidence>
<dbReference type="OrthoDB" id="9813301at2"/>
<gene>
    <name evidence="1" type="ORF">EII35_00630</name>
</gene>
<reference evidence="1 2" key="1">
    <citation type="submission" date="2018-11" db="EMBL/GenBank/DDBJ databases">
        <title>Genomes From Bacteria Associated with the Canine Oral Cavity: a Test Case for Automated Genome-Based Taxonomic Assignment.</title>
        <authorList>
            <person name="Coil D.A."/>
            <person name="Jospin G."/>
            <person name="Darling A.E."/>
            <person name="Wallis C."/>
            <person name="Davis I.J."/>
            <person name="Harris S."/>
            <person name="Eisen J.A."/>
            <person name="Holcombe L.J."/>
            <person name="O'Flynn C."/>
        </authorList>
    </citation>
    <scope>NUCLEOTIDE SEQUENCE [LARGE SCALE GENOMIC DNA]</scope>
    <source>
        <strain evidence="1 2">OH2822_COT-296</strain>
    </source>
</reference>
<sequence length="591" mass="62559">MVENARRCMAEKKPGAARKWLIGGSVGALLLLAGGYVAAHFAAGDKVPANATVAGVAIGGLAPDDAEQKLREELKERYSQPVTVVDDQGRELTIQPLESGLTIDWGRTVSTAGGGASWNPVDIAKTLFGGGESPLVMSVDDAKLASVLQEGAGVFQVDGVDATLAFEGGSIVATESSDATVLDVTATTGKVTEVLLAAPAGDEQRKAQAVLVKEPPAVTSDMVAEARSSFAEPALSGPVTIQVGSGSFEVTPEQIAGATTFAVEGDKLVPHVDPKKLFDLTKEARAALGLQVGKNASYAMVDGAIKVVPSEDGQQVDIDGLANGVREAAVRSGADRTANVEVIQGPAEFSTEDAEKLKPTQVIGEFTTHYPHAPYRNTNIGRAAELVNGTVLMPGEIFSLNGRVGERTAANGFTEGYMIKDGILVQDLGGGVSQAATTLYNAGFFAGYEDIEHKPHTLYFDRYPAGREATVVYGALDMSFKNNTEYPAYIEGFIQPSSSGNKGSVTFRIHSIPTWDKVESTEPVKSDYYHGRERVLDTPDCKPQAPIRGFTATWQRIFYKDGAVAKTENYSWKYSAGDKISCAPKQPEGES</sequence>
<dbReference type="InterPro" id="IPR007391">
    <property type="entry name" value="Vancomycin_resist_VanW"/>
</dbReference>
<dbReference type="Pfam" id="PF04294">
    <property type="entry name" value="VanW"/>
    <property type="match status" value="1"/>
</dbReference>
<name>A0A3P1X3Z6_9ACTN</name>
<dbReference type="Proteomes" id="UP000280935">
    <property type="component" value="Unassembled WGS sequence"/>
</dbReference>
<dbReference type="PANTHER" id="PTHR35788">
    <property type="entry name" value="EXPORTED PROTEIN-RELATED"/>
    <property type="match status" value="1"/>
</dbReference>
<organism evidence="1 2">
    <name type="scientific">Arachnia propionica</name>
    <dbReference type="NCBI Taxonomy" id="1750"/>
    <lineage>
        <taxon>Bacteria</taxon>
        <taxon>Bacillati</taxon>
        <taxon>Actinomycetota</taxon>
        <taxon>Actinomycetes</taxon>
        <taxon>Propionibacteriales</taxon>
        <taxon>Propionibacteriaceae</taxon>
        <taxon>Arachnia</taxon>
    </lineage>
</organism>
<dbReference type="PANTHER" id="PTHR35788:SF1">
    <property type="entry name" value="EXPORTED PROTEIN"/>
    <property type="match status" value="1"/>
</dbReference>